<dbReference type="OrthoDB" id="2352586at2759"/>
<feature type="transmembrane region" description="Helical" evidence="2">
    <location>
        <begin position="72"/>
        <end position="94"/>
    </location>
</feature>
<evidence type="ECO:0000256" key="2">
    <source>
        <dbReference type="SAM" id="Phobius"/>
    </source>
</evidence>
<dbReference type="EMBL" id="BEXD01004146">
    <property type="protein sequence ID" value="GBC07454.1"/>
    <property type="molecule type" value="Genomic_DNA"/>
</dbReference>
<keyword evidence="1" id="KW-0175">Coiled coil</keyword>
<protein>
    <submittedName>
        <fullName evidence="3">Uncharacterized protein</fullName>
    </submittedName>
</protein>
<accession>A0A2Z6RXB8</accession>
<keyword evidence="2" id="KW-0812">Transmembrane</keyword>
<comment type="caution">
    <text evidence="3">The sequence shown here is derived from an EMBL/GenBank/DDBJ whole genome shotgun (WGS) entry which is preliminary data.</text>
</comment>
<evidence type="ECO:0000313" key="3">
    <source>
        <dbReference type="EMBL" id="GBC07454.1"/>
    </source>
</evidence>
<dbReference type="EMBL" id="BLAL01000043">
    <property type="protein sequence ID" value="GES79159.1"/>
    <property type="molecule type" value="Genomic_DNA"/>
</dbReference>
<proteinExistence type="predicted"/>
<name>A0A2Z6RXB8_9GLOM</name>
<feature type="transmembrane region" description="Helical" evidence="2">
    <location>
        <begin position="25"/>
        <end position="51"/>
    </location>
</feature>
<keyword evidence="2" id="KW-1133">Transmembrane helix</keyword>
<gene>
    <name evidence="4" type="ORF">RCL2_000647300</name>
    <name evidence="3" type="ORF">RclHR1_07480014</name>
</gene>
<dbReference type="Proteomes" id="UP000247702">
    <property type="component" value="Unassembled WGS sequence"/>
</dbReference>
<feature type="coiled-coil region" evidence="1">
    <location>
        <begin position="343"/>
        <end position="370"/>
    </location>
</feature>
<reference evidence="4" key="2">
    <citation type="submission" date="2019-10" db="EMBL/GenBank/DDBJ databases">
        <title>Conservation and host-specific expression of non-tandemly repeated heterogenous ribosome RNA gene in arbuscular mycorrhizal fungi.</title>
        <authorList>
            <person name="Maeda T."/>
            <person name="Kobayashi Y."/>
            <person name="Nakagawa T."/>
            <person name="Ezawa T."/>
            <person name="Yamaguchi K."/>
            <person name="Bino T."/>
            <person name="Nishimoto Y."/>
            <person name="Shigenobu S."/>
            <person name="Kawaguchi M."/>
        </authorList>
    </citation>
    <scope>NUCLEOTIDE SEQUENCE</scope>
    <source>
        <strain evidence="4">HR1</strain>
    </source>
</reference>
<evidence type="ECO:0000313" key="5">
    <source>
        <dbReference type="Proteomes" id="UP000247702"/>
    </source>
</evidence>
<dbReference type="Proteomes" id="UP000615446">
    <property type="component" value="Unassembled WGS sequence"/>
</dbReference>
<evidence type="ECO:0000313" key="4">
    <source>
        <dbReference type="EMBL" id="GES79159.1"/>
    </source>
</evidence>
<dbReference type="AlphaFoldDB" id="A0A2Z6RXB8"/>
<organism evidence="3 5">
    <name type="scientific">Rhizophagus clarus</name>
    <dbReference type="NCBI Taxonomy" id="94130"/>
    <lineage>
        <taxon>Eukaryota</taxon>
        <taxon>Fungi</taxon>
        <taxon>Fungi incertae sedis</taxon>
        <taxon>Mucoromycota</taxon>
        <taxon>Glomeromycotina</taxon>
        <taxon>Glomeromycetes</taxon>
        <taxon>Glomerales</taxon>
        <taxon>Glomeraceae</taxon>
        <taxon>Rhizophagus</taxon>
    </lineage>
</organism>
<evidence type="ECO:0000256" key="1">
    <source>
        <dbReference type="SAM" id="Coils"/>
    </source>
</evidence>
<sequence>MSDSIGSVGSDRFIDSKLFKVLGGYEGLCAITIAMIFVAFIIIIFIVRIIQYPHLRQQVIGGSSTQSIHTRILKAVVFFLFIAGLVALTIYNIYKMIHDPPKLLPATFEPNTLSPSMLFCPSTETELQFISAYYYDNFDGFDALELFRNNNNVYTLNNGFKIIKGNNGQCHFFDGTLSMKPKDATGGYYNIQFQSNSSSNIVIFIGDTDDKMDWTLLIPEGNVYNEVGIEILNDGGILQYTESRRQVLDGSYTYRSFQTSIIKDTFDIYKVDEQIISIGVIAPKRVIKEVEVPSFKLADLFSSIGGYLSMWVVVGFLFGGSKANPFGFVTRFIFIKQDRAKLLKELEKMNADRNAKINTLEKEVDSATETNNLNDKDILKNLLAKYYVNMEFYEHAVKSLDV</sequence>
<keyword evidence="5" id="KW-1185">Reference proteome</keyword>
<keyword evidence="2" id="KW-0472">Membrane</keyword>
<reference evidence="3 5" key="1">
    <citation type="submission" date="2017-11" db="EMBL/GenBank/DDBJ databases">
        <title>The genome of Rhizophagus clarus HR1 reveals common genetic basis of auxotrophy among arbuscular mycorrhizal fungi.</title>
        <authorList>
            <person name="Kobayashi Y."/>
        </authorList>
    </citation>
    <scope>NUCLEOTIDE SEQUENCE [LARGE SCALE GENOMIC DNA]</scope>
    <source>
        <strain evidence="3 5">HR1</strain>
    </source>
</reference>